<keyword evidence="1" id="KW-1133">Transmembrane helix</keyword>
<dbReference type="PROSITE" id="PS00409">
    <property type="entry name" value="PROKAR_NTER_METHYL"/>
    <property type="match status" value="1"/>
</dbReference>
<dbReference type="Gene3D" id="3.30.700.10">
    <property type="entry name" value="Glycoprotein, Type 4 Pilin"/>
    <property type="match status" value="1"/>
</dbReference>
<evidence type="ECO:0000313" key="3">
    <source>
        <dbReference type="Proteomes" id="UP000095401"/>
    </source>
</evidence>
<feature type="transmembrane region" description="Helical" evidence="1">
    <location>
        <begin position="12"/>
        <end position="33"/>
    </location>
</feature>
<sequence>MRCSERQHGFTLIEVLIAIGLVALITAMSYPIFDSMLDFGQQEATHTRLLEAANAIINAYRENALMVDSSLSGQYFCAAAGACITPAASNTAPPSAVPASQADGAQTANELQLIAQSQGLNVERLEVDGYNKYFRYFVSNALSKPNGPGGATVYYHVIAIVSSGGKNQLSPGTTFDPATGQLTLATGDQGVVVSGLPIEQAYYRQAMDQLRTLADDYGQFFTSRYLTSNARNPSTDYFSQSDALDQTNAQSFDSNSPICNSGNGNCGWNFSGDPFPGQMGTPVTNTGVVFWDCQPATVLGGFMSSLGLSQSAVTDPWGYPVGVCNGPNATGQGVNVRNPSNNNAALQPPPYTAAIVAWAPGGIPLTATVVGQD</sequence>
<proteinExistence type="predicted"/>
<evidence type="ECO:0008006" key="4">
    <source>
        <dbReference type="Google" id="ProtNLM"/>
    </source>
</evidence>
<dbReference type="Proteomes" id="UP000095401">
    <property type="component" value="Chromosome"/>
</dbReference>
<name>A0A1D8IMV4_9GAMM</name>
<dbReference type="Pfam" id="PF07963">
    <property type="entry name" value="N_methyl"/>
    <property type="match status" value="1"/>
</dbReference>
<accession>A0A1D8IMV4</accession>
<dbReference type="RefSeq" id="WP_070078140.1">
    <property type="nucleotide sequence ID" value="NZ_CP017415.1"/>
</dbReference>
<reference evidence="3" key="1">
    <citation type="submission" date="2016-09" db="EMBL/GenBank/DDBJ databases">
        <title>Acidihalobacter prosperus F5.</title>
        <authorList>
            <person name="Khaleque H.N."/>
            <person name="Ramsay J.P."/>
            <person name="Kaksonen A.H."/>
            <person name="Boxall N.J."/>
            <person name="Watkin E.L.J."/>
        </authorList>
    </citation>
    <scope>NUCLEOTIDE SEQUENCE [LARGE SCALE GENOMIC DNA]</scope>
    <source>
        <strain evidence="3">F5</strain>
    </source>
</reference>
<dbReference type="AlphaFoldDB" id="A0A1D8IMV4"/>
<dbReference type="InterPro" id="IPR012902">
    <property type="entry name" value="N_methyl_site"/>
</dbReference>
<keyword evidence="3" id="KW-1185">Reference proteome</keyword>
<dbReference type="KEGG" id="aprs:BI364_07080"/>
<protein>
    <recommendedName>
        <fullName evidence="4">Prepilin-type N-terminal cleavage/methylation domain-containing protein</fullName>
    </recommendedName>
</protein>
<organism evidence="2 3">
    <name type="scientific">Acidihalobacter yilgarnensis</name>
    <dbReference type="NCBI Taxonomy" id="2819280"/>
    <lineage>
        <taxon>Bacteria</taxon>
        <taxon>Pseudomonadati</taxon>
        <taxon>Pseudomonadota</taxon>
        <taxon>Gammaproteobacteria</taxon>
        <taxon>Chromatiales</taxon>
        <taxon>Ectothiorhodospiraceae</taxon>
        <taxon>Acidihalobacter</taxon>
    </lineage>
</organism>
<keyword evidence="1" id="KW-0812">Transmembrane</keyword>
<evidence type="ECO:0000256" key="1">
    <source>
        <dbReference type="SAM" id="Phobius"/>
    </source>
</evidence>
<keyword evidence="1" id="KW-0472">Membrane</keyword>
<dbReference type="EMBL" id="CP017415">
    <property type="protein sequence ID" value="AOU97755.1"/>
    <property type="molecule type" value="Genomic_DNA"/>
</dbReference>
<evidence type="ECO:0000313" key="2">
    <source>
        <dbReference type="EMBL" id="AOU97755.1"/>
    </source>
</evidence>
<gene>
    <name evidence="2" type="ORF">BI364_07080</name>
</gene>
<dbReference type="NCBIfam" id="TIGR02532">
    <property type="entry name" value="IV_pilin_GFxxxE"/>
    <property type="match status" value="1"/>
</dbReference>